<name>A0A6J4PPV9_9ACTN</name>
<accession>A0A6J4PPV9</accession>
<evidence type="ECO:0000313" key="1">
    <source>
        <dbReference type="EMBL" id="CAA9416642.1"/>
    </source>
</evidence>
<proteinExistence type="predicted"/>
<sequence length="114" mass="11992">MAAAGLLQKVVVGAGYSDAVVASCRPNVVRYKPGSRCTVVVRVNYDSANGNRPGPDPVVIKTHQGDKGQTAWAAMTALWHSPLAQQGIVTLAEPLSYELSGASCSKVPSRRTAR</sequence>
<reference evidence="1" key="1">
    <citation type="submission" date="2020-02" db="EMBL/GenBank/DDBJ databases">
        <authorList>
            <person name="Meier V. D."/>
        </authorList>
    </citation>
    <scope>NUCLEOTIDE SEQUENCE</scope>
    <source>
        <strain evidence="1">AVDCRST_MAG75</strain>
    </source>
</reference>
<protein>
    <submittedName>
        <fullName evidence="1">Uncharacterized protein</fullName>
    </submittedName>
</protein>
<dbReference type="EMBL" id="CADCUO010000229">
    <property type="protein sequence ID" value="CAA9416642.1"/>
    <property type="molecule type" value="Genomic_DNA"/>
</dbReference>
<gene>
    <name evidence="1" type="ORF">AVDCRST_MAG75-3151</name>
</gene>
<organism evidence="1">
    <name type="scientific">uncultured Propionibacteriaceae bacterium</name>
    <dbReference type="NCBI Taxonomy" id="257457"/>
    <lineage>
        <taxon>Bacteria</taxon>
        <taxon>Bacillati</taxon>
        <taxon>Actinomycetota</taxon>
        <taxon>Actinomycetes</taxon>
        <taxon>Propionibacteriales</taxon>
        <taxon>Propionibacteriaceae</taxon>
        <taxon>environmental samples</taxon>
    </lineage>
</organism>
<dbReference type="AlphaFoldDB" id="A0A6J4PPV9"/>